<evidence type="ECO:0000259" key="2">
    <source>
        <dbReference type="Pfam" id="PF00931"/>
    </source>
</evidence>
<dbReference type="InterPro" id="IPR002182">
    <property type="entry name" value="NB-ARC"/>
</dbReference>
<dbReference type="Pfam" id="PF00931">
    <property type="entry name" value="NB-ARC"/>
    <property type="match status" value="1"/>
</dbReference>
<dbReference type="PANTHER" id="PTHR11017:SF570">
    <property type="entry name" value="DISEASE RESISTANCE PROTEIN (TIR-NBS CLASS)-RELATED"/>
    <property type="match status" value="1"/>
</dbReference>
<gene>
    <name evidence="4" type="primary">LOC115736095</name>
</gene>
<keyword evidence="3" id="KW-1185">Reference proteome</keyword>
<accession>A0ABM3HAF0</accession>
<name>A0ABM3HAF0_9MYRT</name>
<feature type="domain" description="NB-ARC" evidence="2">
    <location>
        <begin position="63"/>
        <end position="102"/>
    </location>
</feature>
<sequence>MARLEAGKSSGGAPGGEVNEIKGCNLQKDEGQGQLIKLVVEEALDKLKIKHEPVTEHLVGLTAQVEEVMKLLDSDSGNVWLIGIHGMSGIGKTTAAKVVFKQLCSHFGKRCSLLEDTQEE</sequence>
<dbReference type="Gene3D" id="3.40.50.300">
    <property type="entry name" value="P-loop containing nucleotide triphosphate hydrolases"/>
    <property type="match status" value="1"/>
</dbReference>
<evidence type="ECO:0000313" key="3">
    <source>
        <dbReference type="Proteomes" id="UP000827889"/>
    </source>
</evidence>
<dbReference type="Proteomes" id="UP000827889">
    <property type="component" value="Chromosome 4"/>
</dbReference>
<protein>
    <submittedName>
        <fullName evidence="4">Disease resistance protein L6-like</fullName>
    </submittedName>
</protein>
<feature type="region of interest" description="Disordered" evidence="1">
    <location>
        <begin position="1"/>
        <end position="20"/>
    </location>
</feature>
<dbReference type="PANTHER" id="PTHR11017">
    <property type="entry name" value="LEUCINE-RICH REPEAT-CONTAINING PROTEIN"/>
    <property type="match status" value="1"/>
</dbReference>
<reference evidence="4" key="1">
    <citation type="submission" date="2025-08" db="UniProtKB">
        <authorList>
            <consortium name="RefSeq"/>
        </authorList>
    </citation>
    <scope>IDENTIFICATION</scope>
    <source>
        <tissue evidence="4">Leaf</tissue>
    </source>
</reference>
<dbReference type="GeneID" id="115736095"/>
<organism evidence="3 4">
    <name type="scientific">Rhodamnia argentea</name>
    <dbReference type="NCBI Taxonomy" id="178133"/>
    <lineage>
        <taxon>Eukaryota</taxon>
        <taxon>Viridiplantae</taxon>
        <taxon>Streptophyta</taxon>
        <taxon>Embryophyta</taxon>
        <taxon>Tracheophyta</taxon>
        <taxon>Spermatophyta</taxon>
        <taxon>Magnoliopsida</taxon>
        <taxon>eudicotyledons</taxon>
        <taxon>Gunneridae</taxon>
        <taxon>Pentapetalae</taxon>
        <taxon>rosids</taxon>
        <taxon>malvids</taxon>
        <taxon>Myrtales</taxon>
        <taxon>Myrtaceae</taxon>
        <taxon>Myrtoideae</taxon>
        <taxon>Myrteae</taxon>
        <taxon>Australasian group</taxon>
        <taxon>Rhodamnia</taxon>
    </lineage>
</organism>
<dbReference type="RefSeq" id="XP_048133563.1">
    <property type="nucleotide sequence ID" value="XM_048277606.1"/>
</dbReference>
<evidence type="ECO:0000256" key="1">
    <source>
        <dbReference type="SAM" id="MobiDB-lite"/>
    </source>
</evidence>
<evidence type="ECO:0000313" key="4">
    <source>
        <dbReference type="RefSeq" id="XP_048133563.1"/>
    </source>
</evidence>
<dbReference type="InterPro" id="IPR027417">
    <property type="entry name" value="P-loop_NTPase"/>
</dbReference>
<dbReference type="InterPro" id="IPR044974">
    <property type="entry name" value="Disease_R_plants"/>
</dbReference>
<dbReference type="SUPFAM" id="SSF52540">
    <property type="entry name" value="P-loop containing nucleoside triphosphate hydrolases"/>
    <property type="match status" value="1"/>
</dbReference>
<proteinExistence type="predicted"/>